<comment type="caution">
    <text evidence="1">The sequence shown here is derived from an EMBL/GenBank/DDBJ whole genome shotgun (WGS) entry which is preliminary data.</text>
</comment>
<name>A0AAE3FLD3_9EURY</name>
<gene>
    <name evidence="1" type="ORF">AArcSt11_00050</name>
</gene>
<sequence>MEIDPDPQAEREADEVAERVVKGDEIGLDSMWYTDVHVQRTGAGAPIPGAGGSLAEQTLEEDAEDEDEGFSFRELFASMTKSGMAAGSVAAAVQAVAIEVGMSDPQTAMTIGSAGALLSAGVAGKINAYGQLDPQVLRRAFAAAGQEEFLAEILKHLGYEPEWADYGGDDDYNYGGD</sequence>
<dbReference type="RefSeq" id="WP_250593579.1">
    <property type="nucleotide sequence ID" value="NZ_JAKRVY010000001.1"/>
</dbReference>
<keyword evidence="2" id="KW-1185">Reference proteome</keyword>
<accession>A0AAE3FLD3</accession>
<dbReference type="Proteomes" id="UP001202674">
    <property type="component" value="Unassembled WGS sequence"/>
</dbReference>
<organism evidence="1 2">
    <name type="scientific">Natranaeroarchaeum aerophilus</name>
    <dbReference type="NCBI Taxonomy" id="2917711"/>
    <lineage>
        <taxon>Archaea</taxon>
        <taxon>Methanobacteriati</taxon>
        <taxon>Methanobacteriota</taxon>
        <taxon>Stenosarchaea group</taxon>
        <taxon>Halobacteria</taxon>
        <taxon>Halobacteriales</taxon>
        <taxon>Natronoarchaeaceae</taxon>
        <taxon>Natranaeroarchaeum</taxon>
    </lineage>
</organism>
<protein>
    <submittedName>
        <fullName evidence="1">Uncharacterized protein</fullName>
    </submittedName>
</protein>
<reference evidence="1 2" key="1">
    <citation type="journal article" date="2022" name="Syst. Appl. Microbiol.">
        <title>Natronocalculus amylovorans gen. nov., sp. nov., and Natranaeroarchaeum aerophilus sp. nov., dominant culturable amylolytic natronoarchaea from hypersaline soda lakes in southwestern Siberia.</title>
        <authorList>
            <person name="Sorokin D.Y."/>
            <person name="Elcheninov A.G."/>
            <person name="Khizhniak T.V."/>
            <person name="Koenen M."/>
            <person name="Bale N.J."/>
            <person name="Damste J.S.S."/>
            <person name="Kublanov I.V."/>
        </authorList>
    </citation>
    <scope>NUCLEOTIDE SEQUENCE [LARGE SCALE GENOMIC DNA]</scope>
    <source>
        <strain evidence="1 2">AArc-St1-1</strain>
    </source>
</reference>
<dbReference type="EMBL" id="JAKRVY010000001">
    <property type="protein sequence ID" value="MCL9812042.1"/>
    <property type="molecule type" value="Genomic_DNA"/>
</dbReference>
<dbReference type="AlphaFoldDB" id="A0AAE3FLD3"/>
<evidence type="ECO:0000313" key="2">
    <source>
        <dbReference type="Proteomes" id="UP001202674"/>
    </source>
</evidence>
<proteinExistence type="predicted"/>
<evidence type="ECO:0000313" key="1">
    <source>
        <dbReference type="EMBL" id="MCL9812042.1"/>
    </source>
</evidence>